<dbReference type="OrthoDB" id="176203at2"/>
<evidence type="ECO:0000256" key="2">
    <source>
        <dbReference type="ARBA" id="ARBA00012528"/>
    </source>
</evidence>
<dbReference type="KEGG" id="psu:Psesu_0926"/>
<protein>
    <recommendedName>
        <fullName evidence="2">diguanylate cyclase</fullName>
        <ecNumber evidence="2">2.7.7.65</ecNumber>
    </recommendedName>
</protein>
<dbReference type="GO" id="GO:0005886">
    <property type="term" value="C:plasma membrane"/>
    <property type="evidence" value="ECO:0007669"/>
    <property type="project" value="TreeGrafter"/>
</dbReference>
<dbReference type="FunFam" id="3.30.70.270:FF:000001">
    <property type="entry name" value="Diguanylate cyclase domain protein"/>
    <property type="match status" value="1"/>
</dbReference>
<dbReference type="Pfam" id="PF07494">
    <property type="entry name" value="Reg_prop"/>
    <property type="match status" value="4"/>
</dbReference>
<dbReference type="AlphaFoldDB" id="E6WR32"/>
<dbReference type="InterPro" id="IPR000160">
    <property type="entry name" value="GGDEF_dom"/>
</dbReference>
<dbReference type="InterPro" id="IPR029787">
    <property type="entry name" value="Nucleotide_cyclase"/>
</dbReference>
<dbReference type="InterPro" id="IPR011123">
    <property type="entry name" value="Y_Y_Y"/>
</dbReference>
<dbReference type="InterPro" id="IPR015943">
    <property type="entry name" value="WD40/YVTN_repeat-like_dom_sf"/>
</dbReference>
<dbReference type="InterPro" id="IPR013783">
    <property type="entry name" value="Ig-like_fold"/>
</dbReference>
<dbReference type="Gene3D" id="3.30.70.270">
    <property type="match status" value="1"/>
</dbReference>
<evidence type="ECO:0000313" key="6">
    <source>
        <dbReference type="EMBL" id="ADV26777.1"/>
    </source>
</evidence>
<dbReference type="Gene3D" id="2.130.10.10">
    <property type="entry name" value="YVTN repeat-like/Quinoprotein amine dehydrogenase"/>
    <property type="match status" value="3"/>
</dbReference>
<dbReference type="InterPro" id="IPR011110">
    <property type="entry name" value="Reg_prop"/>
</dbReference>
<dbReference type="InterPro" id="IPR050469">
    <property type="entry name" value="Diguanylate_Cyclase"/>
</dbReference>
<dbReference type="Pfam" id="PF00990">
    <property type="entry name" value="GGDEF"/>
    <property type="match status" value="1"/>
</dbReference>
<dbReference type="PANTHER" id="PTHR45138:SF24">
    <property type="entry name" value="DIGUANYLATE CYCLASE DGCC-RELATED"/>
    <property type="match status" value="1"/>
</dbReference>
<sequence>MPSRQQGGWRARVACWAVLCLLLWLPAAAVLAAAQPGPPPLRDYAVDAWTTRNGLLHNSVRDMAQTAEGYLWFATWEGVVRYNGVEFTAYNRGSTPGLRDNGVGALYLDPNRRLWLSDSRGNLGRLGDDGAWHYLERAPEWPRALVHDMAIDGQGRMWLLFEGHGLGCVHPDGRLDYIAPPPGIPLRASFQRMAIDAAGDIWIGTLEGLVRYTADGKWQRYGRADGFPQGLVWPYLAPDGTLWLAAGEQVFRRRPDGRFRLAHALPGAGYFTSMLQDREGQLWLGTENRGVARIGPRGLEWLPPESLTNGRIASLLEDAEGGIWIGANGGLFRLRETLFTSWTRRDGLGGDYVRAVLEDDAGTLWVGGSGGLDRLGADGRFHAVALPGGNAQVPSILSLAQGRDGDLWAGTFADGVFRLRQGRVVAHYGPAEGVPSGHVRVIAVCEDGRVWIGTRRGVVVIDEAGAQPVPDAPQGLVTALAAIGGELWIGSVEGASVRRADGRVERIPLEDAGGDPRTVFGFHLVGGAVWAASDRGLYRIRDGRLARVGMEQGLPVDAVFHLLADDAGDAWITSNRGVLRVPLAALEAAADGSGARLPLQHYTEIDGLPSSQGNGSSSPSALRRRDGSIWVATAAGAASVAPARLDRYAHRPPPPPVIEAVSADGRALDWRSTSSLPGGARLAVTYAGLSYLLPERIRYRTRLEGLDEDWIERGTRRDVEFIGLPPGSYTLDVQAAHPGGEWSAEPARWSFEVQPLWWQRTSVRAAGLLAALLLLYGAYRYRVHRYQASNRRLAAQVEARTADLQAQARQLLEIDRERAGLLEQLREQAEAYARQAREDALTGLPNRRQFDEHLARDIALARRGAHPLCLALLDIDHFKRINDTRSHAVGDQVLREVGQVLQGERRGSDLVARLGGEEFALLMPDTLLEEAQLACDNLQEAIRRHRPWAGDEELQVTFSLGLVALRPGEGMEDLYRRADAALYQAKHAGRDRLQIG</sequence>
<dbReference type="NCBIfam" id="TIGR00254">
    <property type="entry name" value="GGDEF"/>
    <property type="match status" value="1"/>
</dbReference>
<dbReference type="GO" id="GO:1902201">
    <property type="term" value="P:negative regulation of bacterial-type flagellum-dependent cell motility"/>
    <property type="evidence" value="ECO:0007669"/>
    <property type="project" value="TreeGrafter"/>
</dbReference>
<feature type="chain" id="PRO_5003212359" description="diguanylate cyclase" evidence="4">
    <location>
        <begin position="33"/>
        <end position="996"/>
    </location>
</feature>
<reference evidence="6 7" key="1">
    <citation type="submission" date="2011-01" db="EMBL/GenBank/DDBJ databases">
        <title>Complete sequence of Pseudoxanthomonas suwonensis 11-1.</title>
        <authorList>
            <consortium name="US DOE Joint Genome Institute"/>
            <person name="Lucas S."/>
            <person name="Copeland A."/>
            <person name="Lapidus A."/>
            <person name="Cheng J.-F."/>
            <person name="Goodwin L."/>
            <person name="Pitluck S."/>
            <person name="Teshima H."/>
            <person name="Detter J.C."/>
            <person name="Han C."/>
            <person name="Tapia R."/>
            <person name="Land M."/>
            <person name="Hauser L."/>
            <person name="Kyrpides N."/>
            <person name="Ivanova N."/>
            <person name="Ovchinnikova G."/>
            <person name="Siebers A.K."/>
            <person name="Allgaier M."/>
            <person name="Thelen M.P."/>
            <person name="Hugenholtz P."/>
            <person name="Gladden J."/>
            <person name="Woyke T."/>
        </authorList>
    </citation>
    <scope>NUCLEOTIDE SEQUENCE [LARGE SCALE GENOMIC DNA]</scope>
    <source>
        <strain evidence="7">11-1</strain>
    </source>
</reference>
<dbReference type="EMBL" id="CP002446">
    <property type="protein sequence ID" value="ADV26777.1"/>
    <property type="molecule type" value="Genomic_DNA"/>
</dbReference>
<dbReference type="SMART" id="SM00267">
    <property type="entry name" value="GGDEF"/>
    <property type="match status" value="1"/>
</dbReference>
<dbReference type="PROSITE" id="PS50887">
    <property type="entry name" value="GGDEF"/>
    <property type="match status" value="1"/>
</dbReference>
<keyword evidence="3" id="KW-0175">Coiled coil</keyword>
<dbReference type="Pfam" id="PF07495">
    <property type="entry name" value="Y_Y_Y"/>
    <property type="match status" value="1"/>
</dbReference>
<evidence type="ECO:0000259" key="5">
    <source>
        <dbReference type="PROSITE" id="PS50887"/>
    </source>
</evidence>
<dbReference type="Gene3D" id="2.60.40.10">
    <property type="entry name" value="Immunoglobulins"/>
    <property type="match status" value="1"/>
</dbReference>
<comment type="cofactor">
    <cofactor evidence="1">
        <name>Mg(2+)</name>
        <dbReference type="ChEBI" id="CHEBI:18420"/>
    </cofactor>
</comment>
<dbReference type="RefSeq" id="WP_013534607.1">
    <property type="nucleotide sequence ID" value="NC_014924.1"/>
</dbReference>
<evidence type="ECO:0000256" key="1">
    <source>
        <dbReference type="ARBA" id="ARBA00001946"/>
    </source>
</evidence>
<dbReference type="EC" id="2.7.7.65" evidence="2"/>
<dbReference type="PANTHER" id="PTHR45138">
    <property type="entry name" value="REGULATORY COMPONENTS OF SENSORY TRANSDUCTION SYSTEM"/>
    <property type="match status" value="1"/>
</dbReference>
<feature type="signal peptide" evidence="4">
    <location>
        <begin position="1"/>
        <end position="32"/>
    </location>
</feature>
<feature type="coiled-coil region" evidence="3">
    <location>
        <begin position="794"/>
        <end position="842"/>
    </location>
</feature>
<accession>E6WR32</accession>
<gene>
    <name evidence="6" type="ordered locus">Psesu_0926</name>
</gene>
<name>E6WR32_PSEUU</name>
<keyword evidence="4" id="KW-0732">Signal</keyword>
<dbReference type="GO" id="GO:0052621">
    <property type="term" value="F:diguanylate cyclase activity"/>
    <property type="evidence" value="ECO:0007669"/>
    <property type="project" value="UniProtKB-EC"/>
</dbReference>
<dbReference type="STRING" id="743721.Psesu_0926"/>
<evidence type="ECO:0000256" key="3">
    <source>
        <dbReference type="SAM" id="Coils"/>
    </source>
</evidence>
<dbReference type="CDD" id="cd01949">
    <property type="entry name" value="GGDEF"/>
    <property type="match status" value="1"/>
</dbReference>
<proteinExistence type="predicted"/>
<evidence type="ECO:0000313" key="7">
    <source>
        <dbReference type="Proteomes" id="UP000008632"/>
    </source>
</evidence>
<organism evidence="6 7">
    <name type="scientific">Pseudoxanthomonas suwonensis (strain 11-1)</name>
    <dbReference type="NCBI Taxonomy" id="743721"/>
    <lineage>
        <taxon>Bacteria</taxon>
        <taxon>Pseudomonadati</taxon>
        <taxon>Pseudomonadota</taxon>
        <taxon>Gammaproteobacteria</taxon>
        <taxon>Lysobacterales</taxon>
        <taxon>Lysobacteraceae</taxon>
        <taxon>Pseudoxanthomonas</taxon>
    </lineage>
</organism>
<dbReference type="SUPFAM" id="SSF63829">
    <property type="entry name" value="Calcium-dependent phosphotriesterase"/>
    <property type="match status" value="2"/>
</dbReference>
<evidence type="ECO:0000256" key="4">
    <source>
        <dbReference type="SAM" id="SignalP"/>
    </source>
</evidence>
<dbReference type="GO" id="GO:0043709">
    <property type="term" value="P:cell adhesion involved in single-species biofilm formation"/>
    <property type="evidence" value="ECO:0007669"/>
    <property type="project" value="TreeGrafter"/>
</dbReference>
<dbReference type="eggNOG" id="COG3706">
    <property type="taxonomic scope" value="Bacteria"/>
</dbReference>
<keyword evidence="7" id="KW-1185">Reference proteome</keyword>
<dbReference type="SUPFAM" id="SSF55073">
    <property type="entry name" value="Nucleotide cyclase"/>
    <property type="match status" value="1"/>
</dbReference>
<dbReference type="HOGENOM" id="CLU_000445_28_5_6"/>
<dbReference type="InterPro" id="IPR043128">
    <property type="entry name" value="Rev_trsase/Diguanyl_cyclase"/>
</dbReference>
<dbReference type="Proteomes" id="UP000008632">
    <property type="component" value="Chromosome"/>
</dbReference>
<feature type="domain" description="GGDEF" evidence="5">
    <location>
        <begin position="866"/>
        <end position="996"/>
    </location>
</feature>
<dbReference type="eggNOG" id="COG3292">
    <property type="taxonomic scope" value="Bacteria"/>
</dbReference>